<protein>
    <submittedName>
        <fullName evidence="2">Uncharacterized protein</fullName>
    </submittedName>
</protein>
<dbReference type="RefSeq" id="XP_067756555.1">
    <property type="nucleotide sequence ID" value="XM_067900534.1"/>
</dbReference>
<dbReference type="GeneID" id="94290611"/>
<keyword evidence="3" id="KW-1185">Reference proteome</keyword>
<reference evidence="2 3" key="1">
    <citation type="submission" date="2021-02" db="EMBL/GenBank/DDBJ databases">
        <title>Porcisia hertigi Genome sequencing and assembly.</title>
        <authorList>
            <person name="Almutairi H."/>
            <person name="Gatherer D."/>
        </authorList>
    </citation>
    <scope>NUCLEOTIDE SEQUENCE [LARGE SCALE GENOMIC DNA]</scope>
    <source>
        <strain evidence="2 3">C119</strain>
    </source>
</reference>
<dbReference type="KEGG" id="phet:94290611"/>
<evidence type="ECO:0000313" key="3">
    <source>
        <dbReference type="Proteomes" id="UP000674318"/>
    </source>
</evidence>
<dbReference type="Pfam" id="PF17741">
    <property type="entry name" value="DUF5578"/>
    <property type="match status" value="2"/>
</dbReference>
<dbReference type="PANTHER" id="PTHR34258">
    <property type="entry name" value="ARMADILLO-LIKE HELICAL DOMAIN CONTAINING PROTEIN 1"/>
    <property type="match status" value="1"/>
</dbReference>
<accession>A0A836ITJ4</accession>
<evidence type="ECO:0000256" key="1">
    <source>
        <dbReference type="SAM" id="MobiDB-lite"/>
    </source>
</evidence>
<sequence>MSASSLSSSDRATATHRPPPGAVGKQRPQKGLRASWSAAAMAPQLRGSRATAWLGVWDSACTGRRVCMLESLRALHAASNSNDLEGDLGDAAPLLLTRITSWWKLRYRVWASDTVSSATAGSAKAVAAERAATCATSTTSPKRQTASAVLLPEAVPDTDTNRAAGVLSPTGAPCPSYSATSSSELLAQVEAITLFLRGSRFLLQFVEGGGVATLTDCLETTSSSTSLCARAGAVSLAPALFVQERRAITLLLLHIANSGRVYRELVGDEEGLLHVLHTLQREADASVAAPLTELLAVLGQGHPRHTKKIEIGLLRVLEKAMQVVQESTPTPSSSPGSWRASRVVVLHTARAIRALQLQKEQHHYARFDHHSGNGGDVLETNVDYVPIVGMDSAVNAYSPAGADVEGLPNNSSACDPLLRPISRGEYLDILFQLVLDDQHAAHQAEGNELLSMAAKNLHLTQEILTRCLDTVDDDDYVIHGCEEHTAMEQHRQLRQRRQLSCGRTAVLLLISRPMTKQRKQLLLQLVSQRSGQLSLLKNLRLAAYSDVATLVACCQALQFIVRGAAEMQCHHMGARDVSPLEVTNGSGDSSTSTSAMWLRVTQSVQAALGESVFQMLLFQNLSEGDCITISRAARDVVAPLSLAEAS</sequence>
<name>A0A836ITJ4_9TRYP</name>
<dbReference type="OrthoDB" id="278163at2759"/>
<feature type="region of interest" description="Disordered" evidence="1">
    <location>
        <begin position="1"/>
        <end position="33"/>
    </location>
</feature>
<proteinExistence type="predicted"/>
<comment type="caution">
    <text evidence="2">The sequence shown here is derived from an EMBL/GenBank/DDBJ whole genome shotgun (WGS) entry which is preliminary data.</text>
</comment>
<gene>
    <name evidence="2" type="ORF">JKF63_04551</name>
</gene>
<evidence type="ECO:0000313" key="2">
    <source>
        <dbReference type="EMBL" id="KAG5502783.1"/>
    </source>
</evidence>
<dbReference type="AlphaFoldDB" id="A0A836ITJ4"/>
<dbReference type="EMBL" id="JAFJZO010000025">
    <property type="protein sequence ID" value="KAG5502783.1"/>
    <property type="molecule type" value="Genomic_DNA"/>
</dbReference>
<organism evidence="2 3">
    <name type="scientific">Porcisia hertigi</name>
    <dbReference type="NCBI Taxonomy" id="2761500"/>
    <lineage>
        <taxon>Eukaryota</taxon>
        <taxon>Discoba</taxon>
        <taxon>Euglenozoa</taxon>
        <taxon>Kinetoplastea</taxon>
        <taxon>Metakinetoplastina</taxon>
        <taxon>Trypanosomatida</taxon>
        <taxon>Trypanosomatidae</taxon>
        <taxon>Leishmaniinae</taxon>
        <taxon>Porcisia</taxon>
    </lineage>
</organism>
<dbReference type="InterPro" id="IPR041090">
    <property type="entry name" value="DUF5578"/>
</dbReference>
<dbReference type="PANTHER" id="PTHR34258:SF1">
    <property type="entry name" value="ARMADILLO-LIKE HELICAL DOMAIN CONTAINING PROTEIN 1"/>
    <property type="match status" value="1"/>
</dbReference>
<dbReference type="Proteomes" id="UP000674318">
    <property type="component" value="Unassembled WGS sequence"/>
</dbReference>